<dbReference type="InterPro" id="IPR036397">
    <property type="entry name" value="RNaseH_sf"/>
</dbReference>
<sequence>MLQILATPGIHLPYGFLKFNVDAAFKDSSQVAGIAIICRNDEGELIDGLSCRKPCSSALVGETYALLEATNLANSMNDQNVIFETDSELLLKAVTNPSSVFWEISSCVQSIALGLHNLPSSSLEWVGRLANQPADWIAKSCLSGTLPLNFVVNPPSALCPLFGC</sequence>
<dbReference type="Pfam" id="PF13456">
    <property type="entry name" value="RVT_3"/>
    <property type="match status" value="1"/>
</dbReference>
<dbReference type="AlphaFoldDB" id="A0A067KBJ3"/>
<proteinExistence type="predicted"/>
<dbReference type="EMBL" id="KK914735">
    <property type="protein sequence ID" value="KDP29625.1"/>
    <property type="molecule type" value="Genomic_DNA"/>
</dbReference>
<dbReference type="InterPro" id="IPR002156">
    <property type="entry name" value="RNaseH_domain"/>
</dbReference>
<dbReference type="GO" id="GO:0003676">
    <property type="term" value="F:nucleic acid binding"/>
    <property type="evidence" value="ECO:0007669"/>
    <property type="project" value="InterPro"/>
</dbReference>
<gene>
    <name evidence="2" type="ORF">JCGZ_18787</name>
</gene>
<feature type="domain" description="RNase H type-1" evidence="1">
    <location>
        <begin position="20"/>
        <end position="141"/>
    </location>
</feature>
<dbReference type="InterPro" id="IPR044730">
    <property type="entry name" value="RNase_H-like_dom_plant"/>
</dbReference>
<name>A0A067KBJ3_JATCU</name>
<dbReference type="OrthoDB" id="1428651at2759"/>
<dbReference type="GO" id="GO:0004523">
    <property type="term" value="F:RNA-DNA hybrid ribonuclease activity"/>
    <property type="evidence" value="ECO:0007669"/>
    <property type="project" value="InterPro"/>
</dbReference>
<reference evidence="2 3" key="1">
    <citation type="journal article" date="2014" name="PLoS ONE">
        <title>Global Analysis of Gene Expression Profiles in Physic Nut (Jatropha curcas L.) Seedlings Exposed to Salt Stress.</title>
        <authorList>
            <person name="Zhang L."/>
            <person name="Zhang C."/>
            <person name="Wu P."/>
            <person name="Chen Y."/>
            <person name="Li M."/>
            <person name="Jiang H."/>
            <person name="Wu G."/>
        </authorList>
    </citation>
    <scope>NUCLEOTIDE SEQUENCE [LARGE SCALE GENOMIC DNA]</scope>
    <source>
        <strain evidence="3">cv. GZQX0401</strain>
        <tissue evidence="2">Young leaves</tissue>
    </source>
</reference>
<dbReference type="PANTHER" id="PTHR47074">
    <property type="entry name" value="BNAC02G40300D PROTEIN"/>
    <property type="match status" value="1"/>
</dbReference>
<evidence type="ECO:0000259" key="1">
    <source>
        <dbReference type="Pfam" id="PF13456"/>
    </source>
</evidence>
<dbReference type="SUPFAM" id="SSF53098">
    <property type="entry name" value="Ribonuclease H-like"/>
    <property type="match status" value="1"/>
</dbReference>
<dbReference type="InterPro" id="IPR012337">
    <property type="entry name" value="RNaseH-like_sf"/>
</dbReference>
<accession>A0A067KBJ3</accession>
<dbReference type="PANTHER" id="PTHR47074:SF21">
    <property type="entry name" value="RNASE H TYPE-1 DOMAIN-CONTAINING PROTEIN"/>
    <property type="match status" value="1"/>
</dbReference>
<evidence type="ECO:0000313" key="3">
    <source>
        <dbReference type="Proteomes" id="UP000027138"/>
    </source>
</evidence>
<dbReference type="Gene3D" id="3.30.420.10">
    <property type="entry name" value="Ribonuclease H-like superfamily/Ribonuclease H"/>
    <property type="match status" value="1"/>
</dbReference>
<dbReference type="CDD" id="cd06222">
    <property type="entry name" value="RNase_H_like"/>
    <property type="match status" value="1"/>
</dbReference>
<protein>
    <recommendedName>
        <fullName evidence="1">RNase H type-1 domain-containing protein</fullName>
    </recommendedName>
</protein>
<dbReference type="Proteomes" id="UP000027138">
    <property type="component" value="Unassembled WGS sequence"/>
</dbReference>
<organism evidence="2 3">
    <name type="scientific">Jatropha curcas</name>
    <name type="common">Barbados nut</name>
    <dbReference type="NCBI Taxonomy" id="180498"/>
    <lineage>
        <taxon>Eukaryota</taxon>
        <taxon>Viridiplantae</taxon>
        <taxon>Streptophyta</taxon>
        <taxon>Embryophyta</taxon>
        <taxon>Tracheophyta</taxon>
        <taxon>Spermatophyta</taxon>
        <taxon>Magnoliopsida</taxon>
        <taxon>eudicotyledons</taxon>
        <taxon>Gunneridae</taxon>
        <taxon>Pentapetalae</taxon>
        <taxon>rosids</taxon>
        <taxon>fabids</taxon>
        <taxon>Malpighiales</taxon>
        <taxon>Euphorbiaceae</taxon>
        <taxon>Crotonoideae</taxon>
        <taxon>Jatropheae</taxon>
        <taxon>Jatropha</taxon>
    </lineage>
</organism>
<keyword evidence="3" id="KW-1185">Reference proteome</keyword>
<evidence type="ECO:0000313" key="2">
    <source>
        <dbReference type="EMBL" id="KDP29625.1"/>
    </source>
</evidence>
<dbReference type="InterPro" id="IPR052929">
    <property type="entry name" value="RNase_H-like_EbsB-rel"/>
</dbReference>